<reference evidence="1" key="2">
    <citation type="submission" date="2024-05" db="EMBL/GenBank/DDBJ databases">
        <authorList>
            <person name="Mellies J."/>
            <person name="Newton I."/>
        </authorList>
    </citation>
    <scope>NUCLEOTIDE SEQUENCE</scope>
    <source>
        <strain evidence="1">13.2</strain>
    </source>
</reference>
<accession>A0AAU7BJT0</accession>
<dbReference type="EMBL" id="CP157179">
    <property type="protein sequence ID" value="XBG32870.1"/>
    <property type="molecule type" value="Genomic_DNA"/>
</dbReference>
<organism evidence="1">
    <name type="scientific">Pseudomonas sp. 13.2</name>
    <dbReference type="NCBI Taxonomy" id="3144665"/>
    <lineage>
        <taxon>Bacteria</taxon>
        <taxon>Pseudomonadati</taxon>
        <taxon>Pseudomonadota</taxon>
        <taxon>Gammaproteobacteria</taxon>
        <taxon>Pseudomonadales</taxon>
        <taxon>Pseudomonadaceae</taxon>
        <taxon>Pseudomonas</taxon>
    </lineage>
</organism>
<evidence type="ECO:0000313" key="1">
    <source>
        <dbReference type="EMBL" id="XBG32870.1"/>
    </source>
</evidence>
<reference evidence="1" key="1">
    <citation type="journal article" date="2019" name="Microbiol. Resour. Announc.">
        <title>Draft Genome Sequences of Five Environmental Bacterial Isolates That Degrade Polyethylene Terephthalate Plastic.</title>
        <authorList>
            <person name="Leon-Zayas R."/>
            <person name="Roberts C."/>
            <person name="Vague M."/>
            <person name="Mellies J.L."/>
        </authorList>
    </citation>
    <scope>NUCLEOTIDE SEQUENCE</scope>
    <source>
        <strain evidence="1">13.2</strain>
    </source>
</reference>
<protein>
    <submittedName>
        <fullName evidence="1">Uncharacterized protein</fullName>
    </submittedName>
</protein>
<sequence>MLVDRQVTIGIMGECEGFWRTAARGERQRFQQETVVFVVFIRRNLTGVVIKAGDADTNIVNAVVIECLLAGRAACLIFGDLAAAVFDRAQSPSRS</sequence>
<proteinExistence type="predicted"/>
<dbReference type="AlphaFoldDB" id="A0AAU7BJT0"/>
<name>A0AAU7BJT0_9PSED</name>
<gene>
    <name evidence="1" type="ORF">ABH853_07535</name>
</gene>